<evidence type="ECO:0000313" key="5">
    <source>
        <dbReference type="Proteomes" id="UP000029661"/>
    </source>
</evidence>
<evidence type="ECO:0000313" key="4">
    <source>
        <dbReference type="EMBL" id="MBF4475200.1"/>
    </source>
</evidence>
<name>A0A089ZBN3_METFO</name>
<proteinExistence type="predicted"/>
<sequence>MNKPIVFIIVILLIIGGVALNKIINQPETENTTLPESTETINNPVINDSSNNTSTNSPNVPMTHVQQK</sequence>
<feature type="region of interest" description="Disordered" evidence="1">
    <location>
        <begin position="27"/>
        <end position="68"/>
    </location>
</feature>
<evidence type="ECO:0000313" key="2">
    <source>
        <dbReference type="EMBL" id="AIS32211.1"/>
    </source>
</evidence>
<dbReference type="EMBL" id="CP006933">
    <property type="protein sequence ID" value="AIS32211.1"/>
    <property type="molecule type" value="Genomic_DNA"/>
</dbReference>
<feature type="compositionally biased region" description="Polar residues" evidence="1">
    <location>
        <begin position="27"/>
        <end position="46"/>
    </location>
</feature>
<reference evidence="4" key="3">
    <citation type="submission" date="2020-10" db="EMBL/GenBank/DDBJ databases">
        <title>Dehalococcoides mccartyi of a TCE/Cr reducing biochatode.</title>
        <authorList>
            <person name="Matturro B."/>
        </authorList>
    </citation>
    <scope>NUCLEOTIDE SEQUENCE</scope>
    <source>
        <strain evidence="4">Bin2</strain>
    </source>
</reference>
<dbReference type="PATRIC" id="fig|2162.10.peg.959"/>
<dbReference type="Proteomes" id="UP000029661">
    <property type="component" value="Chromosome"/>
</dbReference>
<reference evidence="3" key="2">
    <citation type="submission" date="2014-09" db="EMBL/GenBank/DDBJ databases">
        <authorList>
            <person name="Bishop-Lilly K.A."/>
            <person name="Broomall S.M."/>
            <person name="Chain P.S."/>
            <person name="Chertkov O."/>
            <person name="Coyne S.R."/>
            <person name="Daligault H.E."/>
            <person name="Davenport K.W."/>
            <person name="Erkkila T."/>
            <person name="Frey K.G."/>
            <person name="Gibbons H.S."/>
            <person name="Gu W."/>
            <person name="Jaissle J."/>
            <person name="Johnson S.L."/>
            <person name="Koroleva G.I."/>
            <person name="Ladner J.T."/>
            <person name="Lo C.-C."/>
            <person name="Minogue T.D."/>
            <person name="Munk C."/>
            <person name="Palacios G.F."/>
            <person name="Redden C.L."/>
            <person name="Rosenzweig C.N."/>
            <person name="Scholz M.B."/>
            <person name="Teshima H."/>
            <person name="Xu Y."/>
        </authorList>
    </citation>
    <scope>NUCLEOTIDE SEQUENCE</scope>
    <source>
        <strain evidence="3">Mb9</strain>
    </source>
</reference>
<dbReference type="KEGG" id="mfc:BRM9_1396"/>
<evidence type="ECO:0000256" key="1">
    <source>
        <dbReference type="SAM" id="MobiDB-lite"/>
    </source>
</evidence>
<feature type="compositionally biased region" description="Polar residues" evidence="1">
    <location>
        <begin position="58"/>
        <end position="68"/>
    </location>
</feature>
<dbReference type="AlphaFoldDB" id="A0A089ZBN3"/>
<accession>A0A089ZBN3</accession>
<dbReference type="RefSeq" id="WP_048085259.1">
    <property type="nucleotide sequence ID" value="NZ_CP006933.1"/>
</dbReference>
<gene>
    <name evidence="2" type="ORF">BRM9_1396</name>
    <name evidence="4" type="ORF">ISP06_07000</name>
    <name evidence="3" type="ORF">MB9_0914</name>
</gene>
<protein>
    <submittedName>
        <fullName evidence="2">Uncharacterized protein</fullName>
    </submittedName>
</protein>
<reference evidence="2" key="1">
    <citation type="submission" date="2013-12" db="EMBL/GenBank/DDBJ databases">
        <title>The complete genome sequence of Methanobacterium sp. BRM9.</title>
        <authorList>
            <consortium name="Pastoral Greenhouse Gas Research Consortium"/>
            <person name="Kelly W.J."/>
            <person name="Leahy S.C."/>
            <person name="Perry R."/>
            <person name="Li D."/>
            <person name="Altermann E."/>
            <person name="Lambie S.C."/>
            <person name="Attwood G.T."/>
        </authorList>
    </citation>
    <scope>NUCLEOTIDE SEQUENCE [LARGE SCALE GENOMIC DNA]</scope>
    <source>
        <strain evidence="2">BRM9</strain>
    </source>
</reference>
<organism evidence="2 5">
    <name type="scientific">Methanobacterium formicicum</name>
    <dbReference type="NCBI Taxonomy" id="2162"/>
    <lineage>
        <taxon>Archaea</taxon>
        <taxon>Methanobacteriati</taxon>
        <taxon>Methanobacteriota</taxon>
        <taxon>Methanomada group</taxon>
        <taxon>Methanobacteria</taxon>
        <taxon>Methanobacteriales</taxon>
        <taxon>Methanobacteriaceae</taxon>
        <taxon>Methanobacterium</taxon>
    </lineage>
</organism>
<feature type="compositionally biased region" description="Low complexity" evidence="1">
    <location>
        <begin position="47"/>
        <end position="57"/>
    </location>
</feature>
<keyword evidence="6" id="KW-1185">Reference proteome</keyword>
<evidence type="ECO:0000313" key="6">
    <source>
        <dbReference type="Proteomes" id="UP000062768"/>
    </source>
</evidence>
<dbReference type="EMBL" id="LN734822">
    <property type="protein sequence ID" value="CEL24554.1"/>
    <property type="molecule type" value="Genomic_DNA"/>
</dbReference>
<dbReference type="Proteomes" id="UP000606900">
    <property type="component" value="Unassembled WGS sequence"/>
</dbReference>
<dbReference type="GeneID" id="26739166"/>
<evidence type="ECO:0000313" key="3">
    <source>
        <dbReference type="EMBL" id="CEL24554.1"/>
    </source>
</evidence>
<dbReference type="EMBL" id="JADIIL010000025">
    <property type="protein sequence ID" value="MBF4475200.1"/>
    <property type="molecule type" value="Genomic_DNA"/>
</dbReference>
<dbReference type="Proteomes" id="UP000062768">
    <property type="component" value="Chromosome I"/>
</dbReference>